<dbReference type="EC" id="3.1.1.32" evidence="5 20"/>
<dbReference type="EC" id="3.1.1.4" evidence="6 20"/>
<dbReference type="SUPFAM" id="SSF56931">
    <property type="entry name" value="Outer membrane phospholipase A (OMPLA)"/>
    <property type="match status" value="1"/>
</dbReference>
<evidence type="ECO:0000256" key="18">
    <source>
        <dbReference type="PIRSR" id="PIRSR603187-1"/>
    </source>
</evidence>
<evidence type="ECO:0000256" key="19">
    <source>
        <dbReference type="PIRSR" id="PIRSR603187-2"/>
    </source>
</evidence>
<keyword evidence="8" id="KW-1134">Transmembrane beta strand</keyword>
<evidence type="ECO:0000256" key="10">
    <source>
        <dbReference type="ARBA" id="ARBA00022723"/>
    </source>
</evidence>
<feature type="active site" description="Nucleophile" evidence="18">
    <location>
        <position position="104"/>
    </location>
</feature>
<dbReference type="InterPro" id="IPR003187">
    <property type="entry name" value="PLipase_A1"/>
</dbReference>
<evidence type="ECO:0000256" key="6">
    <source>
        <dbReference type="ARBA" id="ARBA00013278"/>
    </source>
</evidence>
<evidence type="ECO:0000256" key="20">
    <source>
        <dbReference type="RuleBase" id="RU366027"/>
    </source>
</evidence>
<dbReference type="Gene3D" id="2.40.230.10">
    <property type="entry name" value="Phospholipase A1"/>
    <property type="match status" value="1"/>
</dbReference>
<keyword evidence="13 19" id="KW-0106">Calcium</keyword>
<name>A0A1M5UFA9_9GAMM</name>
<keyword evidence="9" id="KW-0812">Transmembrane</keyword>
<comment type="subcellular location">
    <subcellularLocation>
        <location evidence="20">Cell outer membrane</location>
        <topology evidence="20">Multi-pass membrane protein</topology>
    </subcellularLocation>
    <text evidence="20">One of the very few enzymes located there.</text>
</comment>
<accession>A0A1M5UFA9</accession>
<evidence type="ECO:0000256" key="7">
    <source>
        <dbReference type="ARBA" id="ARBA00021726"/>
    </source>
</evidence>
<proteinExistence type="inferred from homology"/>
<reference evidence="21 22" key="1">
    <citation type="submission" date="2016-11" db="EMBL/GenBank/DDBJ databases">
        <authorList>
            <person name="Jaros S."/>
            <person name="Januszkiewicz K."/>
            <person name="Wedrychowicz H."/>
        </authorList>
    </citation>
    <scope>NUCLEOTIDE SEQUENCE [LARGE SCALE GENOMIC DNA]</scope>
    <source>
        <strain evidence="21 22">DSM 16917</strain>
    </source>
</reference>
<evidence type="ECO:0000256" key="5">
    <source>
        <dbReference type="ARBA" id="ARBA00013179"/>
    </source>
</evidence>
<evidence type="ECO:0000313" key="21">
    <source>
        <dbReference type="EMBL" id="SHH61591.1"/>
    </source>
</evidence>
<evidence type="ECO:0000256" key="17">
    <source>
        <dbReference type="ARBA" id="ARBA00023237"/>
    </source>
</evidence>
<comment type="catalytic activity">
    <reaction evidence="2 20">
        <text>a 1,2-diacyl-sn-glycero-3-phosphocholine + H2O = a 1-acyl-sn-glycero-3-phosphocholine + a fatty acid + H(+)</text>
        <dbReference type="Rhea" id="RHEA:15801"/>
        <dbReference type="ChEBI" id="CHEBI:15377"/>
        <dbReference type="ChEBI" id="CHEBI:15378"/>
        <dbReference type="ChEBI" id="CHEBI:28868"/>
        <dbReference type="ChEBI" id="CHEBI:57643"/>
        <dbReference type="ChEBI" id="CHEBI:58168"/>
        <dbReference type="EC" id="3.1.1.4"/>
    </reaction>
</comment>
<dbReference type="GO" id="GO:0004623">
    <property type="term" value="F:phospholipase A2 activity"/>
    <property type="evidence" value="ECO:0007669"/>
    <property type="project" value="UniProtKB-EC"/>
</dbReference>
<keyword evidence="11" id="KW-0732">Signal</keyword>
<dbReference type="InterPro" id="IPR036541">
    <property type="entry name" value="PLipase_A1_sf"/>
</dbReference>
<dbReference type="GO" id="GO:0009279">
    <property type="term" value="C:cell outer membrane"/>
    <property type="evidence" value="ECO:0007669"/>
    <property type="project" value="UniProtKB-SubCell"/>
</dbReference>
<keyword evidence="10 19" id="KW-0479">Metal-binding</keyword>
<evidence type="ECO:0000256" key="12">
    <source>
        <dbReference type="ARBA" id="ARBA00022801"/>
    </source>
</evidence>
<feature type="binding site" description="in dimeric form" evidence="19">
    <location>
        <position position="107"/>
    </location>
    <ligand>
        <name>Ca(2+)</name>
        <dbReference type="ChEBI" id="CHEBI:29108"/>
        <label>1</label>
    </ligand>
</feature>
<dbReference type="AlphaFoldDB" id="A0A1M5UFA9"/>
<sequence length="235" mass="26750">MPYSQMSKPRQMPYFSDGKAEPRIDDVEVEFQVGLLIPVAEPGWLSDDQWEVGYTFRAYWQWYNKPESRPMREQLHAADLRYRWSLALTDDLHLEPYVAVEHVSNGRAKLLSHSWDRAALGAAVRWERLRASAKIWQTLNQSNAGRGKAFELEDYYGPGELELGYRGTGYDLRSLFRLAPGQGTGRGYAEVGAVVPVTGSVSIYAKYSRGYGESLVDANRDMERLGVGLMLGRWY</sequence>
<evidence type="ECO:0000256" key="3">
    <source>
        <dbReference type="ARBA" id="ARBA00010525"/>
    </source>
</evidence>
<gene>
    <name evidence="21" type="ORF">SAMN02745129_2539</name>
</gene>
<evidence type="ECO:0000256" key="1">
    <source>
        <dbReference type="ARBA" id="ARBA00000111"/>
    </source>
</evidence>
<feature type="active site" description="Proton acceptor" evidence="18">
    <location>
        <position position="102"/>
    </location>
</feature>
<dbReference type="EMBL" id="FQXG01000003">
    <property type="protein sequence ID" value="SHH61591.1"/>
    <property type="molecule type" value="Genomic_DNA"/>
</dbReference>
<keyword evidence="14 20" id="KW-0442">Lipid degradation</keyword>
<evidence type="ECO:0000256" key="8">
    <source>
        <dbReference type="ARBA" id="ARBA00022452"/>
    </source>
</evidence>
<evidence type="ECO:0000313" key="22">
    <source>
        <dbReference type="Proteomes" id="UP000184268"/>
    </source>
</evidence>
<dbReference type="Pfam" id="PF02253">
    <property type="entry name" value="PLA1"/>
    <property type="match status" value="1"/>
</dbReference>
<feature type="binding site" description="in dimeric form" evidence="19">
    <location>
        <position position="112"/>
    </location>
    <ligand>
        <name>Ca(2+)</name>
        <dbReference type="ChEBI" id="CHEBI:29108"/>
        <label>1</label>
    </ligand>
</feature>
<keyword evidence="17 20" id="KW-0998">Cell outer membrane</keyword>
<keyword evidence="16" id="KW-0472">Membrane</keyword>
<comment type="similarity">
    <text evidence="3 20">Belongs to the phospholipase A1 family.</text>
</comment>
<comment type="function">
    <text evidence="20">Hydrolysis of phosphatidylcholine with phospholipase A2 (EC 3.1.1.4) and phospholipase A1 (EC 3.1.1.32) activities.</text>
</comment>
<comment type="catalytic activity">
    <reaction evidence="1 20">
        <text>a 1,2-diacyl-sn-glycero-3-phosphocholine + H2O = a 2-acyl-sn-glycero-3-phosphocholine + a fatty acid + H(+)</text>
        <dbReference type="Rhea" id="RHEA:18689"/>
        <dbReference type="ChEBI" id="CHEBI:15377"/>
        <dbReference type="ChEBI" id="CHEBI:15378"/>
        <dbReference type="ChEBI" id="CHEBI:28868"/>
        <dbReference type="ChEBI" id="CHEBI:57643"/>
        <dbReference type="ChEBI" id="CHEBI:57875"/>
        <dbReference type="EC" id="3.1.1.32"/>
    </reaction>
</comment>
<dbReference type="GO" id="GO:0016042">
    <property type="term" value="P:lipid catabolic process"/>
    <property type="evidence" value="ECO:0007669"/>
    <property type="project" value="UniProtKB-KW"/>
</dbReference>
<keyword evidence="22" id="KW-1185">Reference proteome</keyword>
<dbReference type="GO" id="GO:0008970">
    <property type="term" value="F:phospholipase A1 activity"/>
    <property type="evidence" value="ECO:0007669"/>
    <property type="project" value="UniProtKB-EC"/>
</dbReference>
<feature type="binding site" description="in dimeric form" evidence="19">
    <location>
        <position position="68"/>
    </location>
    <ligand>
        <name>Ca(2+)</name>
        <dbReference type="ChEBI" id="CHEBI:29108"/>
        <label>1</label>
    </ligand>
</feature>
<dbReference type="GO" id="GO:0046872">
    <property type="term" value="F:metal ion binding"/>
    <property type="evidence" value="ECO:0007669"/>
    <property type="project" value="UniProtKB-KW"/>
</dbReference>
<evidence type="ECO:0000256" key="16">
    <source>
        <dbReference type="ARBA" id="ARBA00023136"/>
    </source>
</evidence>
<evidence type="ECO:0000256" key="14">
    <source>
        <dbReference type="ARBA" id="ARBA00022963"/>
    </source>
</evidence>
<dbReference type="STRING" id="299255.SAMN02745129_2539"/>
<dbReference type="Proteomes" id="UP000184268">
    <property type="component" value="Unassembled WGS sequence"/>
</dbReference>
<dbReference type="PRINTS" id="PR01486">
    <property type="entry name" value="PHPHLIPASEA1"/>
</dbReference>
<dbReference type="PANTHER" id="PTHR40457">
    <property type="entry name" value="PHOSPHOLIPASE A1"/>
    <property type="match status" value="1"/>
</dbReference>
<protein>
    <recommendedName>
        <fullName evidence="7 20">Phospholipase A1</fullName>
        <ecNumber evidence="5 20">3.1.1.32</ecNumber>
        <ecNumber evidence="6 20">3.1.1.4</ecNumber>
    </recommendedName>
    <alternativeName>
        <fullName evidence="20">Phosphatidylcholine 1-acylhydrolase</fullName>
    </alternativeName>
</protein>
<evidence type="ECO:0000256" key="9">
    <source>
        <dbReference type="ARBA" id="ARBA00022692"/>
    </source>
</evidence>
<evidence type="ECO:0000256" key="2">
    <source>
        <dbReference type="ARBA" id="ARBA00001604"/>
    </source>
</evidence>
<evidence type="ECO:0000256" key="11">
    <source>
        <dbReference type="ARBA" id="ARBA00022729"/>
    </source>
</evidence>
<dbReference type="PANTHER" id="PTHR40457:SF1">
    <property type="entry name" value="PHOSPHOLIPASE A1"/>
    <property type="match status" value="1"/>
</dbReference>
<comment type="subunit">
    <text evidence="4 20">Homodimer; dimerization is reversible, and the dimeric form is the active one.</text>
</comment>
<evidence type="ECO:0000256" key="4">
    <source>
        <dbReference type="ARBA" id="ARBA00011702"/>
    </source>
</evidence>
<keyword evidence="15 20" id="KW-0443">Lipid metabolism</keyword>
<comment type="cofactor">
    <cofactor evidence="20">
        <name>Ca(2+)</name>
        <dbReference type="ChEBI" id="CHEBI:29108"/>
    </cofactor>
    <text evidence="20">Binds 1 Ca(2+) ion per monomer. In the dimeric form the Ca(2+) is bound by different amino acids with binding of each Ca(2+) shared with ligands coming from each monomer. The Ca(2+) ion may have a role in catalysis.</text>
</comment>
<keyword evidence="12 20" id="KW-0378">Hydrolase</keyword>
<evidence type="ECO:0000256" key="13">
    <source>
        <dbReference type="ARBA" id="ARBA00022837"/>
    </source>
</evidence>
<evidence type="ECO:0000256" key="15">
    <source>
        <dbReference type="ARBA" id="ARBA00023098"/>
    </source>
</evidence>
<organism evidence="21 22">
    <name type="scientific">Ferrimonas marina</name>
    <dbReference type="NCBI Taxonomy" id="299255"/>
    <lineage>
        <taxon>Bacteria</taxon>
        <taxon>Pseudomonadati</taxon>
        <taxon>Pseudomonadota</taxon>
        <taxon>Gammaproteobacteria</taxon>
        <taxon>Alteromonadales</taxon>
        <taxon>Ferrimonadaceae</taxon>
        <taxon>Ferrimonas</taxon>
    </lineage>
</organism>